<proteinExistence type="predicted"/>
<dbReference type="Pfam" id="PF14130">
    <property type="entry name" value="Cap4_nuclease"/>
    <property type="match status" value="1"/>
</dbReference>
<feature type="domain" description="CD-NTase associated protein 4-like DNA endonuclease" evidence="1">
    <location>
        <begin position="18"/>
        <end position="199"/>
    </location>
</feature>
<evidence type="ECO:0000313" key="3">
    <source>
        <dbReference type="Proteomes" id="UP000238523"/>
    </source>
</evidence>
<dbReference type="AlphaFoldDB" id="A0A2K9Z6K7"/>
<dbReference type="InterPro" id="IPR025382">
    <property type="entry name" value="Cap4-like_endonuclease_dom"/>
</dbReference>
<organism evidence="2 3">
    <name type="scientific">Rhizobium leguminosarum</name>
    <dbReference type="NCBI Taxonomy" id="384"/>
    <lineage>
        <taxon>Bacteria</taxon>
        <taxon>Pseudomonadati</taxon>
        <taxon>Pseudomonadota</taxon>
        <taxon>Alphaproteobacteria</taxon>
        <taxon>Hyphomicrobiales</taxon>
        <taxon>Rhizobiaceae</taxon>
        <taxon>Rhizobium/Agrobacterium group</taxon>
        <taxon>Rhizobium</taxon>
    </lineage>
</organism>
<reference evidence="2 3" key="1">
    <citation type="submission" date="2017-11" db="EMBL/GenBank/DDBJ databases">
        <title>Complete genome of Rhizobium leguminosarum Norway, an ineffective micro-symbiont.</title>
        <authorList>
            <person name="Hoffrichter A."/>
            <person name="Liang J."/>
            <person name="Brachmann A."/>
            <person name="Marin M."/>
        </authorList>
    </citation>
    <scope>NUCLEOTIDE SEQUENCE [LARGE SCALE GENOMIC DNA]</scope>
    <source>
        <strain evidence="2 3">Norway</strain>
    </source>
</reference>
<sequence length="353" mass="40043">MSLTIIEDLLTVPERENGGRTAYDRFDFQTAWGLMKVISLHSSGAEYAVAFEFHDDIAELDSLSAPTRLSFYQVKTTKSPSWSLAKISQRTKSGETRKPSYAGKMFDNVERFGSTVDKVVFVSNRPLSEMSSELTEAPFSAAEKAKLDKFITALGIECSGFKSTDHLPLFHFSDCGLHLDTYDQTLLGIVTKFLDDAIGSGIDSRAFNFILVDECRQRSKKLADLTGIDELRKSKFLTRADITGKLESFQKRRQHRPDWNSVASYLNLPFAQAARIEREWRNYEMSRFERPYASGLEFADAVKNIVVPIMETASTMWDGVVQSLPAVRSLIRQRFGDMAEDFEHAVILYEFKR</sequence>
<accession>A0A2K9Z6K7</accession>
<protein>
    <recommendedName>
        <fullName evidence="1">CD-NTase associated protein 4-like DNA endonuclease domain-containing protein</fullName>
    </recommendedName>
</protein>
<gene>
    <name evidence="2" type="ORF">CUJ84_Chr003528</name>
</gene>
<dbReference type="Proteomes" id="UP000238523">
    <property type="component" value="Chromosome"/>
</dbReference>
<name>A0A2K9Z6K7_RHILE</name>
<dbReference type="EMBL" id="CP025012">
    <property type="protein sequence ID" value="AUW43864.1"/>
    <property type="molecule type" value="Genomic_DNA"/>
</dbReference>
<dbReference type="GO" id="GO:0004518">
    <property type="term" value="F:nuclease activity"/>
    <property type="evidence" value="ECO:0007669"/>
    <property type="project" value="InterPro"/>
</dbReference>
<evidence type="ECO:0000259" key="1">
    <source>
        <dbReference type="Pfam" id="PF14130"/>
    </source>
</evidence>
<evidence type="ECO:0000313" key="2">
    <source>
        <dbReference type="EMBL" id="AUW43864.1"/>
    </source>
</evidence>